<evidence type="ECO:0000313" key="2">
    <source>
        <dbReference type="Proteomes" id="UP000248014"/>
    </source>
</evidence>
<accession>A0A2V3USV5</accession>
<organism evidence="1 2">
    <name type="scientific">Blastomonas natatoria</name>
    <dbReference type="NCBI Taxonomy" id="34015"/>
    <lineage>
        <taxon>Bacteria</taxon>
        <taxon>Pseudomonadati</taxon>
        <taxon>Pseudomonadota</taxon>
        <taxon>Alphaproteobacteria</taxon>
        <taxon>Sphingomonadales</taxon>
        <taxon>Sphingomonadaceae</taxon>
        <taxon>Blastomonas</taxon>
    </lineage>
</organism>
<dbReference type="AlphaFoldDB" id="A0A2V3USV5"/>
<sequence>MAIIGQNYGRRRRPKGPIILAVLAVALIGLLALAWARGGEMPTQRVEKTIPLPAAAKNGGAASSTGAEG</sequence>
<name>A0A2V3USV5_9SPHN</name>
<dbReference type="RefSeq" id="WP_110300165.1">
    <property type="nucleotide sequence ID" value="NZ_QJJM01000017.1"/>
</dbReference>
<gene>
    <name evidence="1" type="ORF">C7451_11767</name>
</gene>
<reference evidence="1 2" key="1">
    <citation type="submission" date="2018-05" db="EMBL/GenBank/DDBJ databases">
        <title>Genomic Encyclopedia of Type Strains, Phase IV (KMG-IV): sequencing the most valuable type-strain genomes for metagenomic binning, comparative biology and taxonomic classification.</title>
        <authorList>
            <person name="Goeker M."/>
        </authorList>
    </citation>
    <scope>NUCLEOTIDE SEQUENCE [LARGE SCALE GENOMIC DNA]</scope>
    <source>
        <strain evidence="1 2">DSM 3183</strain>
    </source>
</reference>
<keyword evidence="2" id="KW-1185">Reference proteome</keyword>
<proteinExistence type="predicted"/>
<dbReference type="EMBL" id="QJJM01000017">
    <property type="protein sequence ID" value="PXW68477.1"/>
    <property type="molecule type" value="Genomic_DNA"/>
</dbReference>
<comment type="caution">
    <text evidence="1">The sequence shown here is derived from an EMBL/GenBank/DDBJ whole genome shotgun (WGS) entry which is preliminary data.</text>
</comment>
<dbReference type="OrthoDB" id="7595949at2"/>
<protein>
    <submittedName>
        <fullName evidence="1">Uncharacterized protein</fullName>
    </submittedName>
</protein>
<dbReference type="Proteomes" id="UP000248014">
    <property type="component" value="Unassembled WGS sequence"/>
</dbReference>
<evidence type="ECO:0000313" key="1">
    <source>
        <dbReference type="EMBL" id="PXW68477.1"/>
    </source>
</evidence>